<accession>A0ABW0PZW6</accession>
<organism evidence="1 2">
    <name type="scientific">Kaistia terrae</name>
    <dbReference type="NCBI Taxonomy" id="537017"/>
    <lineage>
        <taxon>Bacteria</taxon>
        <taxon>Pseudomonadati</taxon>
        <taxon>Pseudomonadota</taxon>
        <taxon>Alphaproteobacteria</taxon>
        <taxon>Hyphomicrobiales</taxon>
        <taxon>Kaistiaceae</taxon>
        <taxon>Kaistia</taxon>
    </lineage>
</organism>
<evidence type="ECO:0000313" key="1">
    <source>
        <dbReference type="EMBL" id="MFC5518161.1"/>
    </source>
</evidence>
<dbReference type="RefSeq" id="WP_266343667.1">
    <property type="nucleotide sequence ID" value="NZ_JAPKNH010000003.1"/>
</dbReference>
<proteinExistence type="predicted"/>
<keyword evidence="2" id="KW-1185">Reference proteome</keyword>
<reference evidence="2" key="1">
    <citation type="journal article" date="2019" name="Int. J. Syst. Evol. Microbiol.">
        <title>The Global Catalogue of Microorganisms (GCM) 10K type strain sequencing project: providing services to taxonomists for standard genome sequencing and annotation.</title>
        <authorList>
            <consortium name="The Broad Institute Genomics Platform"/>
            <consortium name="The Broad Institute Genome Sequencing Center for Infectious Disease"/>
            <person name="Wu L."/>
            <person name="Ma J."/>
        </authorList>
    </citation>
    <scope>NUCLEOTIDE SEQUENCE [LARGE SCALE GENOMIC DNA]</scope>
    <source>
        <strain evidence="2">KACC 12633</strain>
    </source>
</reference>
<protein>
    <submittedName>
        <fullName evidence="1">Uncharacterized protein</fullName>
    </submittedName>
</protein>
<dbReference type="Proteomes" id="UP001596150">
    <property type="component" value="Unassembled WGS sequence"/>
</dbReference>
<dbReference type="EMBL" id="JBHSML010000013">
    <property type="protein sequence ID" value="MFC5518161.1"/>
    <property type="molecule type" value="Genomic_DNA"/>
</dbReference>
<name>A0ABW0PZW6_9HYPH</name>
<evidence type="ECO:0000313" key="2">
    <source>
        <dbReference type="Proteomes" id="UP001596150"/>
    </source>
</evidence>
<comment type="caution">
    <text evidence="1">The sequence shown here is derived from an EMBL/GenBank/DDBJ whole genome shotgun (WGS) entry which is preliminary data.</text>
</comment>
<gene>
    <name evidence="1" type="ORF">ACFPP9_20445</name>
</gene>
<sequence length="92" mass="10185">MTFMTYSSPGSHLNGLAVSANDWVETKQVDAAAANASVFRNLRKFPPLAEAIHKDYGERQGARFLDWTVGLPPEADEWNVAGAKYLSIIFKQ</sequence>